<dbReference type="FunFam" id="3.40.50.300:FF:001091">
    <property type="entry name" value="Probable disease resistance protein At1g61300"/>
    <property type="match status" value="1"/>
</dbReference>
<dbReference type="SMART" id="SM00369">
    <property type="entry name" value="LRR_TYP"/>
    <property type="match status" value="2"/>
</dbReference>
<dbReference type="InterPro" id="IPR027417">
    <property type="entry name" value="P-loop_NTPase"/>
</dbReference>
<evidence type="ECO:0000256" key="5">
    <source>
        <dbReference type="ARBA" id="ARBA00022840"/>
    </source>
</evidence>
<dbReference type="Gene3D" id="3.40.50.300">
    <property type="entry name" value="P-loop containing nucleotide triphosphate hydrolases"/>
    <property type="match status" value="1"/>
</dbReference>
<dbReference type="Pfam" id="PF23598">
    <property type="entry name" value="LRR_14"/>
    <property type="match status" value="1"/>
</dbReference>
<dbReference type="Gene3D" id="1.10.10.10">
    <property type="entry name" value="Winged helix-like DNA-binding domain superfamily/Winged helix DNA-binding domain"/>
    <property type="match status" value="1"/>
</dbReference>
<dbReference type="PROSITE" id="PS51450">
    <property type="entry name" value="LRR"/>
    <property type="match status" value="1"/>
</dbReference>
<dbReference type="InterPro" id="IPR055414">
    <property type="entry name" value="LRR_R13L4/SHOC2-like"/>
</dbReference>
<comment type="caution">
    <text evidence="9">The sequence shown here is derived from an EMBL/GenBank/DDBJ whole genome shotgun (WGS) entry which is preliminary data.</text>
</comment>
<evidence type="ECO:0000256" key="1">
    <source>
        <dbReference type="ARBA" id="ARBA00008894"/>
    </source>
</evidence>
<keyword evidence="10" id="KW-1185">Reference proteome</keyword>
<sequence length="906" mass="104142">MDCISQAVTAAIPSIIGPVLKNVAYPFKVADNVKALDEPICMLSAAQTDVKAKVENAERQGLTQADVVKNWLRQVEAAKGEVDDIRRRYQERARCFGSQSFNCWSNFSISKDAAKKLTEVQKLCEDSRFEEVAIQRRPEVPELLIGSEVVVTQEEANRQEILRYIDSDKNDIIGIWGMGGVGKTRLLHLVHNHYKENSAFDVVVKVTASKDCSVEKLQAELCEKCGFGRETSVESQARIISNYLTNRNFLILLDDLWGQIDLEKVGIPLGLGKQFKKKIVITTRSESVCYSMNVKESLKVVGLETKDALRLFYEIVGDKTIKSHNLIPRLAEKVVEELDGLPLALVIIGAAMRGKKHPREWEDRIDLLRKSRLKGIDEEEKLFHRLKLSYDSLNEKSQHCFLVCSLWPEDDIIKKIDLIRCWLGLGLLDLYDARNIYNSGYDVISELLSACLLEEVGSKEVRMHDIIRDMALWIAHDEGKEKDKWVDLNESVLKQMRHKNISWSCVERVSLTRYDPDGWLQFQREGLPLIPCDATRLQFVRVRSLTGMEALVQNVGIFRDLVFLELSRCNLISFPQGISELVKLEHLNLYGNKITSVPEELKHVRNLRFLSLRHNPINSFPKGVLPELKELMVLDLYSDYPFHSGSGDGEHWKTWLINELSCLSKLRCLSIDLRQPTQFRNLLELSNLPVRKLRLNYVNETDTLEIPSSFIGKVQDNLYKLQLAVNPVRKIVIGSNCQSRLRNLEFLSFIMFVLEMIEWPNIAPEDLLPMLHDLKFNLCGRLKDISWTIYLPCLRKLELFICVHIVQLFECVGGSGAIKPTFPSLIELLLQNLPEMEIICDKSITFPSLEEVKIVECPKLKKLPFQSRGKLKTIETERECWERLEWEDNDLKQDFQGLYRLYHPVF</sequence>
<dbReference type="InterPro" id="IPR042197">
    <property type="entry name" value="Apaf_helical"/>
</dbReference>
<evidence type="ECO:0000256" key="2">
    <source>
        <dbReference type="ARBA" id="ARBA00022614"/>
    </source>
</evidence>
<accession>A0AAV8CNK6</accession>
<protein>
    <submittedName>
        <fullName evidence="9">Disease resistance protein RPS5</fullName>
    </submittedName>
</protein>
<dbReference type="SUPFAM" id="SSF52540">
    <property type="entry name" value="P-loop containing nucleoside triphosphate hydrolases"/>
    <property type="match status" value="1"/>
</dbReference>
<dbReference type="PANTHER" id="PTHR33463:SF207">
    <property type="entry name" value="AAA+ ATPASE DOMAIN-CONTAINING PROTEIN"/>
    <property type="match status" value="1"/>
</dbReference>
<dbReference type="GO" id="GO:0042742">
    <property type="term" value="P:defense response to bacterium"/>
    <property type="evidence" value="ECO:0007669"/>
    <property type="project" value="UniProtKB-ARBA"/>
</dbReference>
<dbReference type="EMBL" id="JAMFTS010000005">
    <property type="protein sequence ID" value="KAJ4756027.1"/>
    <property type="molecule type" value="Genomic_DNA"/>
</dbReference>
<dbReference type="Proteomes" id="UP001140206">
    <property type="component" value="Chromosome 5"/>
</dbReference>
<organism evidence="9 10">
    <name type="scientific">Rhynchospora pubera</name>
    <dbReference type="NCBI Taxonomy" id="906938"/>
    <lineage>
        <taxon>Eukaryota</taxon>
        <taxon>Viridiplantae</taxon>
        <taxon>Streptophyta</taxon>
        <taxon>Embryophyta</taxon>
        <taxon>Tracheophyta</taxon>
        <taxon>Spermatophyta</taxon>
        <taxon>Magnoliopsida</taxon>
        <taxon>Liliopsida</taxon>
        <taxon>Poales</taxon>
        <taxon>Cyperaceae</taxon>
        <taxon>Cyperoideae</taxon>
        <taxon>Rhynchosporeae</taxon>
        <taxon>Rhynchospora</taxon>
    </lineage>
</organism>
<dbReference type="InterPro" id="IPR058922">
    <property type="entry name" value="WHD_DRP"/>
</dbReference>
<keyword evidence="4" id="KW-0611">Plant defense</keyword>
<dbReference type="InterPro" id="IPR032675">
    <property type="entry name" value="LRR_dom_sf"/>
</dbReference>
<name>A0AAV8CNK6_9POAL</name>
<feature type="domain" description="NB-ARC" evidence="6">
    <location>
        <begin position="163"/>
        <end position="320"/>
    </location>
</feature>
<dbReference type="PRINTS" id="PR00364">
    <property type="entry name" value="DISEASERSIST"/>
</dbReference>
<keyword evidence="2" id="KW-0433">Leucine-rich repeat</keyword>
<dbReference type="InterPro" id="IPR036388">
    <property type="entry name" value="WH-like_DNA-bd_sf"/>
</dbReference>
<dbReference type="Pfam" id="PF23559">
    <property type="entry name" value="WHD_DRP"/>
    <property type="match status" value="1"/>
</dbReference>
<evidence type="ECO:0000259" key="6">
    <source>
        <dbReference type="Pfam" id="PF00931"/>
    </source>
</evidence>
<keyword evidence="3" id="KW-0677">Repeat</keyword>
<proteinExistence type="inferred from homology"/>
<dbReference type="InterPro" id="IPR003591">
    <property type="entry name" value="Leu-rich_rpt_typical-subtyp"/>
</dbReference>
<dbReference type="PANTHER" id="PTHR33463">
    <property type="entry name" value="NB-ARC DOMAIN-CONTAINING PROTEIN-RELATED"/>
    <property type="match status" value="1"/>
</dbReference>
<dbReference type="Gene3D" id="1.10.8.430">
    <property type="entry name" value="Helical domain of apoptotic protease-activating factors"/>
    <property type="match status" value="1"/>
</dbReference>
<feature type="domain" description="Disease resistance R13L4/SHOC-2-like LRR" evidence="8">
    <location>
        <begin position="542"/>
        <end position="855"/>
    </location>
</feature>
<feature type="domain" description="Disease resistance protein winged helix" evidence="7">
    <location>
        <begin position="406"/>
        <end position="471"/>
    </location>
</feature>
<gene>
    <name evidence="9" type="ORF">LUZ62_090432</name>
</gene>
<dbReference type="FunFam" id="1.10.8.430:FF:000003">
    <property type="entry name" value="Probable disease resistance protein At5g66910"/>
    <property type="match status" value="1"/>
</dbReference>
<dbReference type="AlphaFoldDB" id="A0AAV8CNK6"/>
<keyword evidence="5" id="KW-0067">ATP-binding</keyword>
<dbReference type="GO" id="GO:0005524">
    <property type="term" value="F:ATP binding"/>
    <property type="evidence" value="ECO:0007669"/>
    <property type="project" value="UniProtKB-KW"/>
</dbReference>
<dbReference type="InterPro" id="IPR050905">
    <property type="entry name" value="Plant_NBS-LRR"/>
</dbReference>
<dbReference type="FunFam" id="1.10.10.10:FF:000322">
    <property type="entry name" value="Probable disease resistance protein At1g63360"/>
    <property type="match status" value="1"/>
</dbReference>
<dbReference type="Gene3D" id="3.80.10.10">
    <property type="entry name" value="Ribonuclease Inhibitor"/>
    <property type="match status" value="1"/>
</dbReference>
<dbReference type="InterPro" id="IPR001611">
    <property type="entry name" value="Leu-rich_rpt"/>
</dbReference>
<evidence type="ECO:0000259" key="8">
    <source>
        <dbReference type="Pfam" id="PF23598"/>
    </source>
</evidence>
<evidence type="ECO:0000256" key="4">
    <source>
        <dbReference type="ARBA" id="ARBA00022821"/>
    </source>
</evidence>
<evidence type="ECO:0000313" key="10">
    <source>
        <dbReference type="Proteomes" id="UP001140206"/>
    </source>
</evidence>
<keyword evidence="5" id="KW-0547">Nucleotide-binding</keyword>
<dbReference type="Pfam" id="PF00931">
    <property type="entry name" value="NB-ARC"/>
    <property type="match status" value="1"/>
</dbReference>
<evidence type="ECO:0000256" key="3">
    <source>
        <dbReference type="ARBA" id="ARBA00022737"/>
    </source>
</evidence>
<dbReference type="SUPFAM" id="SSF52058">
    <property type="entry name" value="L domain-like"/>
    <property type="match status" value="1"/>
</dbReference>
<dbReference type="GO" id="GO:0009626">
    <property type="term" value="P:plant-type hypersensitive response"/>
    <property type="evidence" value="ECO:0007669"/>
    <property type="project" value="UniProtKB-ARBA"/>
</dbReference>
<dbReference type="GO" id="GO:0002758">
    <property type="term" value="P:innate immune response-activating signaling pathway"/>
    <property type="evidence" value="ECO:0007669"/>
    <property type="project" value="UniProtKB-ARBA"/>
</dbReference>
<comment type="similarity">
    <text evidence="1">Belongs to the disease resistance NB-LRR family.</text>
</comment>
<evidence type="ECO:0000259" key="7">
    <source>
        <dbReference type="Pfam" id="PF23559"/>
    </source>
</evidence>
<reference evidence="9" key="1">
    <citation type="submission" date="2022-08" db="EMBL/GenBank/DDBJ databases">
        <authorList>
            <person name="Marques A."/>
        </authorList>
    </citation>
    <scope>NUCLEOTIDE SEQUENCE</scope>
    <source>
        <strain evidence="9">RhyPub2mFocal</strain>
        <tissue evidence="9">Leaves</tissue>
    </source>
</reference>
<dbReference type="GO" id="GO:0043531">
    <property type="term" value="F:ADP binding"/>
    <property type="evidence" value="ECO:0007669"/>
    <property type="project" value="InterPro"/>
</dbReference>
<dbReference type="InterPro" id="IPR002182">
    <property type="entry name" value="NB-ARC"/>
</dbReference>
<evidence type="ECO:0000313" key="9">
    <source>
        <dbReference type="EMBL" id="KAJ4756027.1"/>
    </source>
</evidence>